<organism evidence="1">
    <name type="scientific">Rhizophora mucronata</name>
    <name type="common">Asiatic mangrove</name>
    <dbReference type="NCBI Taxonomy" id="61149"/>
    <lineage>
        <taxon>Eukaryota</taxon>
        <taxon>Viridiplantae</taxon>
        <taxon>Streptophyta</taxon>
        <taxon>Embryophyta</taxon>
        <taxon>Tracheophyta</taxon>
        <taxon>Spermatophyta</taxon>
        <taxon>Magnoliopsida</taxon>
        <taxon>eudicotyledons</taxon>
        <taxon>Gunneridae</taxon>
        <taxon>Pentapetalae</taxon>
        <taxon>rosids</taxon>
        <taxon>fabids</taxon>
        <taxon>Malpighiales</taxon>
        <taxon>Rhizophoraceae</taxon>
        <taxon>Rhizophora</taxon>
    </lineage>
</organism>
<sequence>MVFPQLNCFDEDPKM</sequence>
<reference evidence="1" key="1">
    <citation type="submission" date="2018-02" db="EMBL/GenBank/DDBJ databases">
        <title>Rhizophora mucronata_Transcriptome.</title>
        <authorList>
            <person name="Meera S.P."/>
            <person name="Sreeshan A."/>
            <person name="Augustine A."/>
        </authorList>
    </citation>
    <scope>NUCLEOTIDE SEQUENCE</scope>
    <source>
        <tissue evidence="1">Leaf</tissue>
    </source>
</reference>
<accession>A0A2P2JGU0</accession>
<evidence type="ECO:0000313" key="1">
    <source>
        <dbReference type="EMBL" id="MBW92698.1"/>
    </source>
</evidence>
<protein>
    <submittedName>
        <fullName evidence="1">Uncharacterized protein</fullName>
    </submittedName>
</protein>
<dbReference type="EMBL" id="GGEC01012215">
    <property type="protein sequence ID" value="MBW92698.1"/>
    <property type="molecule type" value="Transcribed_RNA"/>
</dbReference>
<name>A0A2P2JGU0_RHIMU</name>
<proteinExistence type="predicted"/>